<dbReference type="InterPro" id="IPR002919">
    <property type="entry name" value="TIL_dom"/>
</dbReference>
<feature type="signal peptide" evidence="7">
    <location>
        <begin position="1"/>
        <end position="17"/>
    </location>
</feature>
<proteinExistence type="evidence at transcript level"/>
<dbReference type="GO" id="GO:0004867">
    <property type="term" value="F:serine-type endopeptidase inhibitor activity"/>
    <property type="evidence" value="ECO:0007669"/>
    <property type="project" value="UniProtKB-KW"/>
</dbReference>
<evidence type="ECO:0000256" key="5">
    <source>
        <dbReference type="ARBA" id="ARBA00022900"/>
    </source>
</evidence>
<evidence type="ECO:0000259" key="8">
    <source>
        <dbReference type="Pfam" id="PF01826"/>
    </source>
</evidence>
<organism evidence="9">
    <name type="scientific">Ampulex compressa</name>
    <name type="common">Emerald cockroach wasp</name>
    <dbReference type="NCBI Taxonomy" id="860918"/>
    <lineage>
        <taxon>Eukaryota</taxon>
        <taxon>Metazoa</taxon>
        <taxon>Ecdysozoa</taxon>
        <taxon>Arthropoda</taxon>
        <taxon>Hexapoda</taxon>
        <taxon>Insecta</taxon>
        <taxon>Pterygota</taxon>
        <taxon>Neoptera</taxon>
        <taxon>Endopterygota</taxon>
        <taxon>Hymenoptera</taxon>
        <taxon>Apocrita</taxon>
        <taxon>Aculeata</taxon>
        <taxon>Apoidea</taxon>
        <taxon>Ampulicidae</taxon>
        <taxon>Ampulicini</taxon>
        <taxon>Ampulex</taxon>
    </lineage>
</organism>
<keyword evidence="3" id="KW-0964">Secreted</keyword>
<keyword evidence="5" id="KW-0722">Serine protease inhibitor</keyword>
<evidence type="ECO:0000256" key="1">
    <source>
        <dbReference type="ARBA" id="ARBA00004613"/>
    </source>
</evidence>
<sequence>MSRIVFVLLIAVAICSAKSLGDDQNACGVNEVFTTCGTACEPSCGNLELSVCTYQCTIGCQCNAGYVRNSNKECVKPEDC</sequence>
<dbReference type="PANTHER" id="PTHR23259:SF70">
    <property type="entry name" value="ACCESSORY GLAND PROTEIN ACP62F-RELATED"/>
    <property type="match status" value="1"/>
</dbReference>
<dbReference type="PANTHER" id="PTHR23259">
    <property type="entry name" value="RIDDLE"/>
    <property type="match status" value="1"/>
</dbReference>
<dbReference type="CDD" id="cd19941">
    <property type="entry name" value="TIL"/>
    <property type="match status" value="1"/>
</dbReference>
<comment type="similarity">
    <text evidence="2">Belongs to the serine protease inhibitor-like (TIL domain-containing) family.</text>
</comment>
<dbReference type="AlphaFoldDB" id="A0A1W6EWD4"/>
<dbReference type="GO" id="GO:0005576">
    <property type="term" value="C:extracellular region"/>
    <property type="evidence" value="ECO:0007669"/>
    <property type="project" value="UniProtKB-SubCell"/>
</dbReference>
<dbReference type="Pfam" id="PF01826">
    <property type="entry name" value="TIL"/>
    <property type="match status" value="1"/>
</dbReference>
<evidence type="ECO:0000256" key="3">
    <source>
        <dbReference type="ARBA" id="ARBA00022525"/>
    </source>
</evidence>
<feature type="chain" id="PRO_5012325823" evidence="7">
    <location>
        <begin position="18"/>
        <end position="80"/>
    </location>
</feature>
<comment type="subcellular location">
    <subcellularLocation>
        <location evidence="1">Secreted</location>
    </subcellularLocation>
</comment>
<dbReference type="Gene3D" id="2.10.25.10">
    <property type="entry name" value="Laminin"/>
    <property type="match status" value="1"/>
</dbReference>
<keyword evidence="4" id="KW-0646">Protease inhibitor</keyword>
<name>A0A1W6EWD4_AMPCP</name>
<evidence type="ECO:0000256" key="4">
    <source>
        <dbReference type="ARBA" id="ARBA00022690"/>
    </source>
</evidence>
<evidence type="ECO:0000313" key="9">
    <source>
        <dbReference type="EMBL" id="ARK20022.1"/>
    </source>
</evidence>
<reference evidence="9" key="1">
    <citation type="submission" date="2017-02" db="EMBL/GenBank/DDBJ databases">
        <title>Parasitoid Jewel Wasp Mounts Multi-Pronged Neurochemical Attack to Hijack a Host Brain.</title>
        <authorList>
            <person name="Arvidson R.S."/>
            <person name="Kaiser M."/>
            <person name="Libersat F."/>
            <person name="Adams M.E."/>
        </authorList>
    </citation>
    <scope>NUCLEOTIDE SEQUENCE</scope>
    <source>
        <strain evidence="9">240</strain>
    </source>
</reference>
<dbReference type="OrthoDB" id="6236007at2759"/>
<keyword evidence="6" id="KW-1015">Disulfide bond</keyword>
<evidence type="ECO:0000256" key="7">
    <source>
        <dbReference type="SAM" id="SignalP"/>
    </source>
</evidence>
<evidence type="ECO:0000256" key="2">
    <source>
        <dbReference type="ARBA" id="ARBA00007611"/>
    </source>
</evidence>
<accession>A0A1W6EWD4</accession>
<protein>
    <submittedName>
        <fullName evidence="9">Venom protein</fullName>
    </submittedName>
</protein>
<keyword evidence="7" id="KW-0732">Signal</keyword>
<dbReference type="InterPro" id="IPR036084">
    <property type="entry name" value="Ser_inhib-like_sf"/>
</dbReference>
<feature type="domain" description="TIL" evidence="8">
    <location>
        <begin position="27"/>
        <end position="80"/>
    </location>
</feature>
<dbReference type="InterPro" id="IPR051368">
    <property type="entry name" value="SerProtInhib-TIL_Domain"/>
</dbReference>
<evidence type="ECO:0000256" key="6">
    <source>
        <dbReference type="ARBA" id="ARBA00023157"/>
    </source>
</evidence>
<dbReference type="SUPFAM" id="SSF57567">
    <property type="entry name" value="Serine protease inhibitors"/>
    <property type="match status" value="1"/>
</dbReference>
<dbReference type="EMBL" id="KY563613">
    <property type="protein sequence ID" value="ARK20022.1"/>
    <property type="molecule type" value="mRNA"/>
</dbReference>